<evidence type="ECO:0000313" key="4">
    <source>
        <dbReference type="Proteomes" id="UP000027265"/>
    </source>
</evidence>
<dbReference type="STRING" id="933084.A0A067Q830"/>
<feature type="compositionally biased region" description="Low complexity" evidence="1">
    <location>
        <begin position="219"/>
        <end position="231"/>
    </location>
</feature>
<sequence length="612" mass="66873">MDAPDLSRWVESNDAISDGIPQIAVRSIAWGIANDIIVVVGPPCATFRIESRTPLFIRYHPKPYSHTTAKFVDWPDTYNLLAALTFTNQQLYLIDILKLLQIFSELEADTFKGFLAMRFAGCFWRNLIQHLSPNGTRFETLPAWEKDEQFEAPCDFDSELQKALRFVDIQQSKHLARLPSWQASVWNNNLLELNNTATRIEEEFSKQLACLRASRTAALSPAPSLEPSPTATTPPTPTLVSDTLSTNESTTASMLKSPLETSPADITEHTPTLMPAVHSASNSRPPSPPFTPGWRPHLIRSIPGPPTRTFTPEAYSAFNSQPSTPSMLGSPTRTFIPEVHSTFNSRPPSPTFGLGPIDSIPGSPTRTFIPEVHSAFNSRPPSPTFRLDPIHSIPGSPTRTFIPEVHSAFNSRPPSPTFRLDPIHSIPGSPTRTFIPEVHSAVNSRPSTPSTPSRVPLTPSMPEPPTLTLIPEVHSAFNSRPSTPSTPSRLPLTLSMPGSPPRTFIPEVHSAVNSRPSTPSTPSRVPLTPSTLEPPTLTIIPEAFSASSSGPSTPSMPEPETTISTEPLRPDRTAQQSSVPGETPLFQPFKVLLVVAFLLPLLLLALRAIYSG</sequence>
<organism evidence="3 4">
    <name type="scientific">Jaapia argillacea MUCL 33604</name>
    <dbReference type="NCBI Taxonomy" id="933084"/>
    <lineage>
        <taxon>Eukaryota</taxon>
        <taxon>Fungi</taxon>
        <taxon>Dikarya</taxon>
        <taxon>Basidiomycota</taxon>
        <taxon>Agaricomycotina</taxon>
        <taxon>Agaricomycetes</taxon>
        <taxon>Agaricomycetidae</taxon>
        <taxon>Jaapiales</taxon>
        <taxon>Jaapiaceae</taxon>
        <taxon>Jaapia</taxon>
    </lineage>
</organism>
<dbReference type="AlphaFoldDB" id="A0A067Q830"/>
<feature type="region of interest" description="Disordered" evidence="1">
    <location>
        <begin position="440"/>
        <end position="580"/>
    </location>
</feature>
<name>A0A067Q830_9AGAM</name>
<dbReference type="EMBL" id="KL197715">
    <property type="protein sequence ID" value="KDQ59652.1"/>
    <property type="molecule type" value="Genomic_DNA"/>
</dbReference>
<evidence type="ECO:0000256" key="1">
    <source>
        <dbReference type="SAM" id="MobiDB-lite"/>
    </source>
</evidence>
<keyword evidence="2" id="KW-1133">Transmembrane helix</keyword>
<keyword evidence="2" id="KW-0812">Transmembrane</keyword>
<reference evidence="4" key="1">
    <citation type="journal article" date="2014" name="Proc. Natl. Acad. Sci. U.S.A.">
        <title>Extensive sampling of basidiomycete genomes demonstrates inadequacy of the white-rot/brown-rot paradigm for wood decay fungi.</title>
        <authorList>
            <person name="Riley R."/>
            <person name="Salamov A.A."/>
            <person name="Brown D.W."/>
            <person name="Nagy L.G."/>
            <person name="Floudas D."/>
            <person name="Held B.W."/>
            <person name="Levasseur A."/>
            <person name="Lombard V."/>
            <person name="Morin E."/>
            <person name="Otillar R."/>
            <person name="Lindquist E.A."/>
            <person name="Sun H."/>
            <person name="LaButti K.M."/>
            <person name="Schmutz J."/>
            <person name="Jabbour D."/>
            <person name="Luo H."/>
            <person name="Baker S.E."/>
            <person name="Pisabarro A.G."/>
            <person name="Walton J.D."/>
            <person name="Blanchette R.A."/>
            <person name="Henrissat B."/>
            <person name="Martin F."/>
            <person name="Cullen D."/>
            <person name="Hibbett D.S."/>
            <person name="Grigoriev I.V."/>
        </authorList>
    </citation>
    <scope>NUCLEOTIDE SEQUENCE [LARGE SCALE GENOMIC DNA]</scope>
    <source>
        <strain evidence="4">MUCL 33604</strain>
    </source>
</reference>
<accession>A0A067Q830</accession>
<evidence type="ECO:0000256" key="2">
    <source>
        <dbReference type="SAM" id="Phobius"/>
    </source>
</evidence>
<dbReference type="Proteomes" id="UP000027265">
    <property type="component" value="Unassembled WGS sequence"/>
</dbReference>
<gene>
    <name evidence="3" type="ORF">JAAARDRAFT_33224</name>
</gene>
<keyword evidence="2" id="KW-0472">Membrane</keyword>
<feature type="region of interest" description="Disordered" evidence="1">
    <location>
        <begin position="219"/>
        <end position="262"/>
    </location>
</feature>
<keyword evidence="4" id="KW-1185">Reference proteome</keyword>
<feature type="compositionally biased region" description="Low complexity" evidence="1">
    <location>
        <begin position="514"/>
        <end position="567"/>
    </location>
</feature>
<proteinExistence type="predicted"/>
<feature type="compositionally biased region" description="Low complexity" evidence="1">
    <location>
        <begin position="479"/>
        <end position="495"/>
    </location>
</feature>
<protein>
    <submittedName>
        <fullName evidence="3">Uncharacterized protein</fullName>
    </submittedName>
</protein>
<dbReference type="HOGENOM" id="CLU_446218_0_0_1"/>
<evidence type="ECO:0000313" key="3">
    <source>
        <dbReference type="EMBL" id="KDQ59652.1"/>
    </source>
</evidence>
<feature type="transmembrane region" description="Helical" evidence="2">
    <location>
        <begin position="591"/>
        <end position="610"/>
    </location>
</feature>
<feature type="compositionally biased region" description="Low complexity" evidence="1">
    <location>
        <begin position="444"/>
        <end position="458"/>
    </location>
</feature>
<dbReference type="InParanoid" id="A0A067Q830"/>
<feature type="compositionally biased region" description="Polar residues" evidence="1">
    <location>
        <begin position="240"/>
        <end position="254"/>
    </location>
</feature>